<dbReference type="RefSeq" id="WP_019919747.1">
    <property type="nucleotide sequence ID" value="NZ_CP140152.1"/>
</dbReference>
<keyword evidence="3" id="KW-0812">Transmembrane</keyword>
<keyword evidence="3" id="KW-1133">Transmembrane helix</keyword>
<reference evidence="5 6" key="1">
    <citation type="submission" date="2023-11" db="EMBL/GenBank/DDBJ databases">
        <title>MicrobeMod: A computational toolkit for identifying prokaryotic methylation and restriction-modification with nanopore sequencing.</title>
        <authorList>
            <person name="Crits-Christoph A."/>
            <person name="Kang S.C."/>
            <person name="Lee H."/>
            <person name="Ostrov N."/>
        </authorList>
    </citation>
    <scope>NUCLEOTIDE SEQUENCE [LARGE SCALE GENOMIC DNA]</scope>
    <source>
        <strain evidence="5 6">ATCC 25935</strain>
    </source>
</reference>
<proteinExistence type="inferred from homology"/>
<evidence type="ECO:0000313" key="5">
    <source>
        <dbReference type="EMBL" id="WQH02319.1"/>
    </source>
</evidence>
<evidence type="ECO:0000256" key="3">
    <source>
        <dbReference type="SAM" id="Phobius"/>
    </source>
</evidence>
<dbReference type="PANTHER" id="PTHR43531:SF11">
    <property type="entry name" value="METHYL-ACCEPTING CHEMOTAXIS PROTEIN 3"/>
    <property type="match status" value="1"/>
</dbReference>
<comment type="similarity">
    <text evidence="2">Belongs to the methyl-accepting chemotaxis (MCP) protein family.</text>
</comment>
<dbReference type="InterPro" id="IPR003660">
    <property type="entry name" value="HAMP_dom"/>
</dbReference>
<dbReference type="Gene3D" id="1.10.287.950">
    <property type="entry name" value="Methyl-accepting chemotaxis protein"/>
    <property type="match status" value="1"/>
</dbReference>
<dbReference type="Proteomes" id="UP001326110">
    <property type="component" value="Chromosome"/>
</dbReference>
<accession>A0ABZ0XRM6</accession>
<gene>
    <name evidence="5" type="ORF">SR858_14655</name>
</gene>
<dbReference type="PANTHER" id="PTHR43531">
    <property type="entry name" value="PROTEIN ICFG"/>
    <property type="match status" value="1"/>
</dbReference>
<sequence length="400" mass="42210">MLNKLRIGPKLLLAPGIVLVLLLILATGAYLGMARQNQSLDTIMQERAVRLKAVGDLVAGTSRAHTEAYQLLAWLNAGFTFNRTDGLVRATHARHAALERQFARLERITQTDPAERRFVVEAQAAYGQYVKAVADALDIAIDDHAIAANAMSKAGRAFDVVAQRLEQLSLLEQALGERDYRAAEADFMTLSLWMPALVAAAVGLALLVTSAVRNALLTEVRAIGVAAVDLAEGNLAVKNREYGGDEIAATARALDTSVRNLNTTLKTILASAQALDAAARQVARSTAEVRARAERQAASLQQASGMVRALGADDSTNGYGDACAAIVEVDRVTQQSVARVRQAALDAGNLQHQAGLLSAAVARFKLEADGESGCFAADGVAAPLAGGPGVVRLRLASVRS</sequence>
<dbReference type="InterPro" id="IPR051310">
    <property type="entry name" value="MCP_chemotaxis"/>
</dbReference>
<dbReference type="InterPro" id="IPR024478">
    <property type="entry name" value="HlyB_4HB_MCP"/>
</dbReference>
<dbReference type="Pfam" id="PF12729">
    <property type="entry name" value="4HB_MCP_1"/>
    <property type="match status" value="1"/>
</dbReference>
<feature type="transmembrane region" description="Helical" evidence="3">
    <location>
        <begin position="192"/>
        <end position="212"/>
    </location>
</feature>
<organism evidence="5 6">
    <name type="scientific">Duganella zoogloeoides</name>
    <dbReference type="NCBI Taxonomy" id="75659"/>
    <lineage>
        <taxon>Bacteria</taxon>
        <taxon>Pseudomonadati</taxon>
        <taxon>Pseudomonadota</taxon>
        <taxon>Betaproteobacteria</taxon>
        <taxon>Burkholderiales</taxon>
        <taxon>Oxalobacteraceae</taxon>
        <taxon>Telluria group</taxon>
        <taxon>Duganella</taxon>
    </lineage>
</organism>
<name>A0ABZ0XRM6_9BURK</name>
<dbReference type="EMBL" id="CP140152">
    <property type="protein sequence ID" value="WQH02319.1"/>
    <property type="molecule type" value="Genomic_DNA"/>
</dbReference>
<evidence type="ECO:0000256" key="1">
    <source>
        <dbReference type="ARBA" id="ARBA00022500"/>
    </source>
</evidence>
<evidence type="ECO:0000313" key="6">
    <source>
        <dbReference type="Proteomes" id="UP001326110"/>
    </source>
</evidence>
<keyword evidence="3" id="KW-0472">Membrane</keyword>
<keyword evidence="1" id="KW-0145">Chemotaxis</keyword>
<feature type="domain" description="HAMP" evidence="4">
    <location>
        <begin position="214"/>
        <end position="266"/>
    </location>
</feature>
<protein>
    <submittedName>
        <fullName evidence="5">Methyl-accepting chemotaxis protein</fullName>
    </submittedName>
</protein>
<keyword evidence="6" id="KW-1185">Reference proteome</keyword>
<evidence type="ECO:0000256" key="2">
    <source>
        <dbReference type="ARBA" id="ARBA00029447"/>
    </source>
</evidence>
<dbReference type="GeneID" id="43161670"/>
<evidence type="ECO:0000259" key="4">
    <source>
        <dbReference type="PROSITE" id="PS50885"/>
    </source>
</evidence>
<dbReference type="PROSITE" id="PS50885">
    <property type="entry name" value="HAMP"/>
    <property type="match status" value="1"/>
</dbReference>
<dbReference type="SMART" id="SM00304">
    <property type="entry name" value="HAMP"/>
    <property type="match status" value="2"/>
</dbReference>